<organism evidence="2 3">
    <name type="scientific">Limulus polyphemus</name>
    <name type="common">Atlantic horseshoe crab</name>
    <dbReference type="NCBI Taxonomy" id="6850"/>
    <lineage>
        <taxon>Eukaryota</taxon>
        <taxon>Metazoa</taxon>
        <taxon>Ecdysozoa</taxon>
        <taxon>Arthropoda</taxon>
        <taxon>Chelicerata</taxon>
        <taxon>Merostomata</taxon>
        <taxon>Xiphosura</taxon>
        <taxon>Limulidae</taxon>
        <taxon>Limulus</taxon>
    </lineage>
</organism>
<evidence type="ECO:0000256" key="1">
    <source>
        <dbReference type="SAM" id="Phobius"/>
    </source>
</evidence>
<accession>A0ABM1BCE1</accession>
<name>A0ABM1BCE1_LIMPO</name>
<dbReference type="PANTHER" id="PTHR38640:SF1">
    <property type="entry name" value="GEO09659P1"/>
    <property type="match status" value="1"/>
</dbReference>
<dbReference type="GeneID" id="106463667"/>
<evidence type="ECO:0000313" key="3">
    <source>
        <dbReference type="RefSeq" id="XP_013779176.1"/>
    </source>
</evidence>
<dbReference type="PANTHER" id="PTHR38640">
    <property type="entry name" value="GEO09659P1"/>
    <property type="match status" value="1"/>
</dbReference>
<dbReference type="RefSeq" id="XP_013779176.1">
    <property type="nucleotide sequence ID" value="XM_013923722.2"/>
</dbReference>
<keyword evidence="1" id="KW-0472">Membrane</keyword>
<keyword evidence="2" id="KW-1185">Reference proteome</keyword>
<feature type="transmembrane region" description="Helical" evidence="1">
    <location>
        <begin position="111"/>
        <end position="129"/>
    </location>
</feature>
<protein>
    <submittedName>
        <fullName evidence="3">Uncharacterized protein LOC106463667</fullName>
    </submittedName>
</protein>
<proteinExistence type="predicted"/>
<dbReference type="Proteomes" id="UP000694941">
    <property type="component" value="Unplaced"/>
</dbReference>
<reference evidence="3" key="1">
    <citation type="submission" date="2025-08" db="UniProtKB">
        <authorList>
            <consortium name="RefSeq"/>
        </authorList>
    </citation>
    <scope>IDENTIFICATION</scope>
    <source>
        <tissue evidence="3">Muscle</tissue>
    </source>
</reference>
<feature type="transmembrane region" description="Helical" evidence="1">
    <location>
        <begin position="45"/>
        <end position="64"/>
    </location>
</feature>
<sequence>MADNEEVNGGNSNLGSGFFGVLRDWVTNKIPQIKPLTPYNVYSHYVPLAGSLSYSIFSVTVFIPEISTRLFPRRSIAVANSLLLNSHLGSGLYLYTRHHLAEASTYYRTMYSVYGALLFNFGSVLLWAVTKTLLPENVVVRTAFAVSTSLCMLTIGKEYLDYVDSKVESSN</sequence>
<evidence type="ECO:0000313" key="2">
    <source>
        <dbReference type="Proteomes" id="UP000694941"/>
    </source>
</evidence>
<gene>
    <name evidence="3" type="primary">LOC106463667</name>
</gene>
<feature type="transmembrane region" description="Helical" evidence="1">
    <location>
        <begin position="138"/>
        <end position="156"/>
    </location>
</feature>
<keyword evidence="1" id="KW-0812">Transmembrane</keyword>
<keyword evidence="1" id="KW-1133">Transmembrane helix</keyword>
<feature type="transmembrane region" description="Helical" evidence="1">
    <location>
        <begin position="76"/>
        <end position="96"/>
    </location>
</feature>